<sequence>MYHYHISTPDILEAGTGEILAHRTLPPYNKRFGVRAVKWMDREASSSTRFVTSHELKLEKPGPYFKRFSPSWSTWLTSISSHPRIKAQFH</sequence>
<accession>A0A445CBY8</accession>
<dbReference type="Proteomes" id="UP000289738">
    <property type="component" value="Chromosome A07"/>
</dbReference>
<evidence type="ECO:0000313" key="1">
    <source>
        <dbReference type="EMBL" id="RYR48363.1"/>
    </source>
</evidence>
<comment type="caution">
    <text evidence="1">The sequence shown here is derived from an EMBL/GenBank/DDBJ whole genome shotgun (WGS) entry which is preliminary data.</text>
</comment>
<dbReference type="EMBL" id="SDMP01000007">
    <property type="protein sequence ID" value="RYR48363.1"/>
    <property type="molecule type" value="Genomic_DNA"/>
</dbReference>
<protein>
    <submittedName>
        <fullName evidence="1">Uncharacterized protein</fullName>
    </submittedName>
</protein>
<reference evidence="1 2" key="1">
    <citation type="submission" date="2019-01" db="EMBL/GenBank/DDBJ databases">
        <title>Sequencing of cultivated peanut Arachis hypogaea provides insights into genome evolution and oil improvement.</title>
        <authorList>
            <person name="Chen X."/>
        </authorList>
    </citation>
    <scope>NUCLEOTIDE SEQUENCE [LARGE SCALE GENOMIC DNA]</scope>
    <source>
        <strain evidence="2">cv. Fuhuasheng</strain>
        <tissue evidence="1">Leaves</tissue>
    </source>
</reference>
<dbReference type="AlphaFoldDB" id="A0A445CBY8"/>
<gene>
    <name evidence="1" type="ORF">Ahy_A07g034392</name>
</gene>
<evidence type="ECO:0000313" key="2">
    <source>
        <dbReference type="Proteomes" id="UP000289738"/>
    </source>
</evidence>
<proteinExistence type="predicted"/>
<keyword evidence="2" id="KW-1185">Reference proteome</keyword>
<name>A0A445CBY8_ARAHY</name>
<organism evidence="1 2">
    <name type="scientific">Arachis hypogaea</name>
    <name type="common">Peanut</name>
    <dbReference type="NCBI Taxonomy" id="3818"/>
    <lineage>
        <taxon>Eukaryota</taxon>
        <taxon>Viridiplantae</taxon>
        <taxon>Streptophyta</taxon>
        <taxon>Embryophyta</taxon>
        <taxon>Tracheophyta</taxon>
        <taxon>Spermatophyta</taxon>
        <taxon>Magnoliopsida</taxon>
        <taxon>eudicotyledons</taxon>
        <taxon>Gunneridae</taxon>
        <taxon>Pentapetalae</taxon>
        <taxon>rosids</taxon>
        <taxon>fabids</taxon>
        <taxon>Fabales</taxon>
        <taxon>Fabaceae</taxon>
        <taxon>Papilionoideae</taxon>
        <taxon>50 kb inversion clade</taxon>
        <taxon>dalbergioids sensu lato</taxon>
        <taxon>Dalbergieae</taxon>
        <taxon>Pterocarpus clade</taxon>
        <taxon>Arachis</taxon>
    </lineage>
</organism>